<dbReference type="AlphaFoldDB" id="A0A385ADC3"/>
<dbReference type="InterPro" id="IPR050445">
    <property type="entry name" value="Bact_polysacc_biosynth/exp"/>
</dbReference>
<dbReference type="PANTHER" id="PTHR32309:SF13">
    <property type="entry name" value="FERRIC ENTEROBACTIN TRANSPORT PROTEIN FEPE"/>
    <property type="match status" value="1"/>
</dbReference>
<reference evidence="15 16" key="1">
    <citation type="submission" date="2018-07" db="EMBL/GenBank/DDBJ databases">
        <title>Lactobacillus curvatus genome sequence.</title>
        <authorList>
            <person name="Prechtl R."/>
        </authorList>
    </citation>
    <scope>NUCLEOTIDE SEQUENCE [LARGE SCALE GENOMIC DNA]</scope>
    <source>
        <strain evidence="15 16">TMW 1.1928</strain>
    </source>
</reference>
<accession>A0A385ADC3</accession>
<dbReference type="Proteomes" id="UP000257607">
    <property type="component" value="Chromosome"/>
</dbReference>
<evidence type="ECO:0000259" key="14">
    <source>
        <dbReference type="Pfam" id="PF13807"/>
    </source>
</evidence>
<dbReference type="RefSeq" id="WP_116843465.1">
    <property type="nucleotide sequence ID" value="NZ_CP031003.1"/>
</dbReference>
<dbReference type="EMBL" id="CP031003">
    <property type="protein sequence ID" value="AXN35346.1"/>
    <property type="molecule type" value="Genomic_DNA"/>
</dbReference>
<dbReference type="Pfam" id="PF13807">
    <property type="entry name" value="GNVR"/>
    <property type="match status" value="1"/>
</dbReference>
<dbReference type="GO" id="GO:0005886">
    <property type="term" value="C:plasma membrane"/>
    <property type="evidence" value="ECO:0007669"/>
    <property type="project" value="UniProtKB-SubCell"/>
</dbReference>
<comment type="similarity">
    <text evidence="3">Belongs to the CpsC/CapA family.</text>
</comment>
<comment type="subcellular location">
    <subcellularLocation>
        <location evidence="1">Cell membrane</location>
        <topology evidence="1">Multi-pass membrane protein</topology>
    </subcellularLocation>
</comment>
<sequence length="248" mass="27134">MEQTINIEQIFSILRKYRRLILSSTVVCTLLAIIVTFFLITPQYSASTELLVNRKQSTDVGAQLNQVQADVQMINTYKDLITKPVIMDSVAKKINNGSNQKLSDTDIAEMLSVANNQNSQVFSITAKSDNAYTAADIVNTTARTFQKKAPKIMSGTDNVSIISEAKPNLTPVSPKKNLNVLIGLVLGVLLGVGIAFVRELMDKTVKEESFLTEELGLTSLGIVNNIADKDLIKKAIVNVSSSRLSRRG</sequence>
<evidence type="ECO:0000256" key="11">
    <source>
        <dbReference type="ARBA" id="ARBA00045736"/>
    </source>
</evidence>
<organism evidence="15 16">
    <name type="scientific">Latilactobacillus curvatus</name>
    <name type="common">Lactobacillus curvatus</name>
    <dbReference type="NCBI Taxonomy" id="28038"/>
    <lineage>
        <taxon>Bacteria</taxon>
        <taxon>Bacillati</taxon>
        <taxon>Bacillota</taxon>
        <taxon>Bacilli</taxon>
        <taxon>Lactobacillales</taxon>
        <taxon>Lactobacillaceae</taxon>
        <taxon>Latilactobacillus</taxon>
    </lineage>
</organism>
<evidence type="ECO:0000256" key="7">
    <source>
        <dbReference type="ARBA" id="ARBA00022903"/>
    </source>
</evidence>
<name>A0A385ADC3_LATCU</name>
<comment type="function">
    <text evidence="11">Required for CpsD phosphorylation. Involved in the regulation of capsular polysaccharide biosynthesis. May be part of a complex that directs the coordinated polymerization and export to the cell surface of the capsular polysaccharide.</text>
</comment>
<evidence type="ECO:0000256" key="12">
    <source>
        <dbReference type="SAM" id="Phobius"/>
    </source>
</evidence>
<comment type="pathway">
    <text evidence="2">Capsule biogenesis; capsule polysaccharide biosynthesis.</text>
</comment>
<evidence type="ECO:0000256" key="6">
    <source>
        <dbReference type="ARBA" id="ARBA00022692"/>
    </source>
</evidence>
<evidence type="ECO:0000256" key="2">
    <source>
        <dbReference type="ARBA" id="ARBA00005132"/>
    </source>
</evidence>
<evidence type="ECO:0000313" key="16">
    <source>
        <dbReference type="Proteomes" id="UP000257607"/>
    </source>
</evidence>
<dbReference type="PANTHER" id="PTHR32309">
    <property type="entry name" value="TYROSINE-PROTEIN KINASE"/>
    <property type="match status" value="1"/>
</dbReference>
<feature type="transmembrane region" description="Helical" evidence="12">
    <location>
        <begin position="178"/>
        <end position="197"/>
    </location>
</feature>
<gene>
    <name evidence="15" type="ORF">DT351_02800</name>
</gene>
<evidence type="ECO:0000256" key="10">
    <source>
        <dbReference type="ARBA" id="ARBA00023169"/>
    </source>
</evidence>
<protein>
    <recommendedName>
        <fullName evidence="4">Capsular polysaccharide biosynthesis protein CpsC</fullName>
    </recommendedName>
</protein>
<evidence type="ECO:0000259" key="13">
    <source>
        <dbReference type="Pfam" id="PF02706"/>
    </source>
</evidence>
<dbReference type="InterPro" id="IPR032807">
    <property type="entry name" value="GNVR"/>
</dbReference>
<proteinExistence type="inferred from homology"/>
<feature type="domain" description="Tyrosine-protein kinase G-rich" evidence="14">
    <location>
        <begin position="153"/>
        <end position="199"/>
    </location>
</feature>
<dbReference type="GO" id="GO:0000271">
    <property type="term" value="P:polysaccharide biosynthetic process"/>
    <property type="evidence" value="ECO:0007669"/>
    <property type="project" value="UniProtKB-KW"/>
</dbReference>
<keyword evidence="7" id="KW-0972">Capsule biogenesis/degradation</keyword>
<evidence type="ECO:0000256" key="4">
    <source>
        <dbReference type="ARBA" id="ARBA00020739"/>
    </source>
</evidence>
<dbReference type="Pfam" id="PF02706">
    <property type="entry name" value="Wzz"/>
    <property type="match status" value="1"/>
</dbReference>
<evidence type="ECO:0000256" key="3">
    <source>
        <dbReference type="ARBA" id="ARBA00006683"/>
    </source>
</evidence>
<evidence type="ECO:0000256" key="8">
    <source>
        <dbReference type="ARBA" id="ARBA00022989"/>
    </source>
</evidence>
<keyword evidence="6 12" id="KW-0812">Transmembrane</keyword>
<evidence type="ECO:0000313" key="15">
    <source>
        <dbReference type="EMBL" id="AXN35346.1"/>
    </source>
</evidence>
<evidence type="ECO:0000256" key="9">
    <source>
        <dbReference type="ARBA" id="ARBA00023136"/>
    </source>
</evidence>
<keyword evidence="9 12" id="KW-0472">Membrane</keyword>
<evidence type="ECO:0000256" key="1">
    <source>
        <dbReference type="ARBA" id="ARBA00004651"/>
    </source>
</evidence>
<keyword evidence="5" id="KW-1003">Cell membrane</keyword>
<dbReference type="GO" id="GO:0004713">
    <property type="term" value="F:protein tyrosine kinase activity"/>
    <property type="evidence" value="ECO:0007669"/>
    <property type="project" value="TreeGrafter"/>
</dbReference>
<keyword evidence="8 12" id="KW-1133">Transmembrane helix</keyword>
<evidence type="ECO:0000256" key="5">
    <source>
        <dbReference type="ARBA" id="ARBA00022475"/>
    </source>
</evidence>
<feature type="transmembrane region" description="Helical" evidence="12">
    <location>
        <begin position="20"/>
        <end position="40"/>
    </location>
</feature>
<keyword evidence="10" id="KW-0270">Exopolysaccharide synthesis</keyword>
<dbReference type="InterPro" id="IPR003856">
    <property type="entry name" value="LPS_length_determ_N"/>
</dbReference>
<feature type="domain" description="Polysaccharide chain length determinant N-terminal" evidence="13">
    <location>
        <begin position="4"/>
        <end position="93"/>
    </location>
</feature>